<evidence type="ECO:0000256" key="1">
    <source>
        <dbReference type="SAM" id="MobiDB-lite"/>
    </source>
</evidence>
<dbReference type="AlphaFoldDB" id="A0A9P4L7K0"/>
<reference evidence="3" key="1">
    <citation type="submission" date="2020-01" db="EMBL/GenBank/DDBJ databases">
        <authorList>
            <consortium name="DOE Joint Genome Institute"/>
            <person name="Haridas S."/>
            <person name="Albert R."/>
            <person name="Binder M."/>
            <person name="Bloem J."/>
            <person name="Labutti K."/>
            <person name="Salamov A."/>
            <person name="Andreopoulos B."/>
            <person name="Baker S.E."/>
            <person name="Barry K."/>
            <person name="Bills G."/>
            <person name="Bluhm B.H."/>
            <person name="Cannon C."/>
            <person name="Castanera R."/>
            <person name="Culley D.E."/>
            <person name="Daum C."/>
            <person name="Ezra D."/>
            <person name="Gonzalez J.B."/>
            <person name="Henrissat B."/>
            <person name="Kuo A."/>
            <person name="Liang C."/>
            <person name="Lipzen A."/>
            <person name="Lutzoni F."/>
            <person name="Magnuson J."/>
            <person name="Mondo S."/>
            <person name="Nolan M."/>
            <person name="Ohm R."/>
            <person name="Pangilinan J."/>
            <person name="Park H.-J."/>
            <person name="Ramirez L."/>
            <person name="Alfaro M."/>
            <person name="Sun H."/>
            <person name="Tritt A."/>
            <person name="Yoshinaga Y."/>
            <person name="Zwiers L.-H."/>
            <person name="Turgeon B.G."/>
            <person name="Goodwin S.B."/>
            <person name="Spatafora J.W."/>
            <person name="Crous P.W."/>
            <person name="Grigoriev I.V."/>
        </authorList>
    </citation>
    <scope>NUCLEOTIDE SEQUENCE</scope>
    <source>
        <strain evidence="3">CBS 394.84</strain>
    </source>
</reference>
<feature type="domain" description="BTB" evidence="2">
    <location>
        <begin position="41"/>
        <end position="110"/>
    </location>
</feature>
<dbReference type="InterPro" id="IPR000210">
    <property type="entry name" value="BTB/POZ_dom"/>
</dbReference>
<dbReference type="Pfam" id="PF00651">
    <property type="entry name" value="BTB"/>
    <property type="match status" value="1"/>
</dbReference>
<evidence type="ECO:0000313" key="4">
    <source>
        <dbReference type="Proteomes" id="UP000800039"/>
    </source>
</evidence>
<feature type="region of interest" description="Disordered" evidence="1">
    <location>
        <begin position="1"/>
        <end position="33"/>
    </location>
</feature>
<keyword evidence="4" id="KW-1185">Reference proteome</keyword>
<dbReference type="EMBL" id="ML976617">
    <property type="protein sequence ID" value="KAF1844384.1"/>
    <property type="molecule type" value="Genomic_DNA"/>
</dbReference>
<dbReference type="PANTHER" id="PTHR47843:SF2">
    <property type="entry name" value="BTB DOMAIN-CONTAINING PROTEIN"/>
    <property type="match status" value="1"/>
</dbReference>
<dbReference type="RefSeq" id="XP_040786947.1">
    <property type="nucleotide sequence ID" value="XM_040932077.1"/>
</dbReference>
<gene>
    <name evidence="3" type="ORF">K460DRAFT_357990</name>
</gene>
<dbReference type="CDD" id="cd18186">
    <property type="entry name" value="BTB_POZ_ZBTB_KLHL-like"/>
    <property type="match status" value="1"/>
</dbReference>
<evidence type="ECO:0000259" key="2">
    <source>
        <dbReference type="PROSITE" id="PS50097"/>
    </source>
</evidence>
<organism evidence="3 4">
    <name type="scientific">Cucurbitaria berberidis CBS 394.84</name>
    <dbReference type="NCBI Taxonomy" id="1168544"/>
    <lineage>
        <taxon>Eukaryota</taxon>
        <taxon>Fungi</taxon>
        <taxon>Dikarya</taxon>
        <taxon>Ascomycota</taxon>
        <taxon>Pezizomycotina</taxon>
        <taxon>Dothideomycetes</taxon>
        <taxon>Pleosporomycetidae</taxon>
        <taxon>Pleosporales</taxon>
        <taxon>Pleosporineae</taxon>
        <taxon>Cucurbitariaceae</taxon>
        <taxon>Cucurbitaria</taxon>
    </lineage>
</organism>
<feature type="compositionally biased region" description="Basic and acidic residues" evidence="1">
    <location>
        <begin position="1"/>
        <end position="15"/>
    </location>
</feature>
<dbReference type="InterPro" id="IPR011333">
    <property type="entry name" value="SKP1/BTB/POZ_sf"/>
</dbReference>
<dbReference type="Proteomes" id="UP000800039">
    <property type="component" value="Unassembled WGS sequence"/>
</dbReference>
<sequence>MSASDRESRASESSRESSTTPEPPRKKIRFSTHEGPQIELRPITIRVGSTDDEFYIHEKLLRSTSSFFDNALKEGWKEGQGGIIRLSEVEPAIFTIWTKWLYTGRMFVMKDGDDRIGPDGDSYSGEWDRLRDCYASGDFLQDSDFKDATIDALVTRMVETDCYPLGLARYIYDYSNKGSAHRQLAIDTCVRVWDRDDYADLLTEDEFNNAFQPRQFLCDVLAKIGPNLETGIKEKDAGKFFDLNDTCKYHDHGSDKPCYKMKPAFNF</sequence>
<dbReference type="OrthoDB" id="1022638at2759"/>
<dbReference type="Gene3D" id="3.30.710.10">
    <property type="entry name" value="Potassium Channel Kv1.1, Chain A"/>
    <property type="match status" value="1"/>
</dbReference>
<accession>A0A9P4L7K0</accession>
<comment type="caution">
    <text evidence="3">The sequence shown here is derived from an EMBL/GenBank/DDBJ whole genome shotgun (WGS) entry which is preliminary data.</text>
</comment>
<dbReference type="SUPFAM" id="SSF54695">
    <property type="entry name" value="POZ domain"/>
    <property type="match status" value="1"/>
</dbReference>
<protein>
    <recommendedName>
        <fullName evidence="2">BTB domain-containing protein</fullName>
    </recommendedName>
</protein>
<dbReference type="PANTHER" id="PTHR47843">
    <property type="entry name" value="BTB DOMAIN-CONTAINING PROTEIN-RELATED"/>
    <property type="match status" value="1"/>
</dbReference>
<dbReference type="PROSITE" id="PS50097">
    <property type="entry name" value="BTB"/>
    <property type="match status" value="1"/>
</dbReference>
<proteinExistence type="predicted"/>
<dbReference type="GeneID" id="63849329"/>
<evidence type="ECO:0000313" key="3">
    <source>
        <dbReference type="EMBL" id="KAF1844384.1"/>
    </source>
</evidence>
<name>A0A9P4L7K0_9PLEO</name>